<keyword evidence="2" id="KW-0238">DNA-binding</keyword>
<name>A0A1A0MZ00_MYCMU</name>
<dbReference type="InterPro" id="IPR036388">
    <property type="entry name" value="WH-like_DNA-bd_sf"/>
</dbReference>
<keyword evidence="3" id="KW-0804">Transcription</keyword>
<evidence type="ECO:0000256" key="2">
    <source>
        <dbReference type="ARBA" id="ARBA00023125"/>
    </source>
</evidence>
<dbReference type="Gene3D" id="1.10.10.10">
    <property type="entry name" value="Winged helix-like DNA-binding domain superfamily/Winged helix DNA-binding domain"/>
    <property type="match status" value="1"/>
</dbReference>
<dbReference type="Proteomes" id="UP000093962">
    <property type="component" value="Unassembled WGS sequence"/>
</dbReference>
<evidence type="ECO:0000259" key="4">
    <source>
        <dbReference type="PROSITE" id="PS50949"/>
    </source>
</evidence>
<dbReference type="PANTHER" id="PTHR43537:SF24">
    <property type="entry name" value="GLUCONATE OPERON TRANSCRIPTIONAL REPRESSOR"/>
    <property type="match status" value="1"/>
</dbReference>
<protein>
    <submittedName>
        <fullName evidence="5">GntR family transcriptional regulator</fullName>
    </submittedName>
</protein>
<dbReference type="InterPro" id="IPR011711">
    <property type="entry name" value="GntR_C"/>
</dbReference>
<evidence type="ECO:0000256" key="3">
    <source>
        <dbReference type="ARBA" id="ARBA00023163"/>
    </source>
</evidence>
<dbReference type="InterPro" id="IPR036390">
    <property type="entry name" value="WH_DNA-bd_sf"/>
</dbReference>
<dbReference type="Pfam" id="PF07729">
    <property type="entry name" value="FCD"/>
    <property type="match status" value="1"/>
</dbReference>
<comment type="caution">
    <text evidence="5">The sequence shown here is derived from an EMBL/GenBank/DDBJ whole genome shotgun (WGS) entry which is preliminary data.</text>
</comment>
<dbReference type="Gene3D" id="1.20.120.530">
    <property type="entry name" value="GntR ligand-binding domain-like"/>
    <property type="match status" value="1"/>
</dbReference>
<dbReference type="EMBL" id="LZSF01000046">
    <property type="protein sequence ID" value="OBA90744.1"/>
    <property type="molecule type" value="Genomic_DNA"/>
</dbReference>
<dbReference type="RefSeq" id="WP_064857821.1">
    <property type="nucleotide sequence ID" value="NZ_LZSF01000046.1"/>
</dbReference>
<dbReference type="Pfam" id="PF00392">
    <property type="entry name" value="GntR"/>
    <property type="match status" value="1"/>
</dbReference>
<dbReference type="SUPFAM" id="SSF46785">
    <property type="entry name" value="Winged helix' DNA-binding domain"/>
    <property type="match status" value="1"/>
</dbReference>
<evidence type="ECO:0000313" key="6">
    <source>
        <dbReference type="Proteomes" id="UP000093962"/>
    </source>
</evidence>
<dbReference type="SUPFAM" id="SSF48008">
    <property type="entry name" value="GntR ligand-binding domain-like"/>
    <property type="match status" value="1"/>
</dbReference>
<evidence type="ECO:0000256" key="1">
    <source>
        <dbReference type="ARBA" id="ARBA00023015"/>
    </source>
</evidence>
<gene>
    <name evidence="5" type="ORF">A5642_01085</name>
</gene>
<dbReference type="CDD" id="cd07377">
    <property type="entry name" value="WHTH_GntR"/>
    <property type="match status" value="1"/>
</dbReference>
<dbReference type="InterPro" id="IPR000524">
    <property type="entry name" value="Tscrpt_reg_HTH_GntR"/>
</dbReference>
<dbReference type="PANTHER" id="PTHR43537">
    <property type="entry name" value="TRANSCRIPTIONAL REGULATOR, GNTR FAMILY"/>
    <property type="match status" value="1"/>
</dbReference>
<dbReference type="GO" id="GO:0003700">
    <property type="term" value="F:DNA-binding transcription factor activity"/>
    <property type="evidence" value="ECO:0007669"/>
    <property type="project" value="InterPro"/>
</dbReference>
<reference evidence="5 6" key="1">
    <citation type="submission" date="2016-06" db="EMBL/GenBank/DDBJ databases">
        <authorList>
            <person name="Kjaerup R.B."/>
            <person name="Dalgaard T.S."/>
            <person name="Juul-Madsen H.R."/>
        </authorList>
    </citation>
    <scope>NUCLEOTIDE SEQUENCE [LARGE SCALE GENOMIC DNA]</scope>
    <source>
        <strain evidence="5 6">1199456.5</strain>
    </source>
</reference>
<dbReference type="AlphaFoldDB" id="A0A1A0MZ00"/>
<dbReference type="SMART" id="SM00345">
    <property type="entry name" value="HTH_GNTR"/>
    <property type="match status" value="1"/>
</dbReference>
<organism evidence="5 6">
    <name type="scientific">Mycolicibacterium mucogenicum</name>
    <name type="common">Mycobacterium mucogenicum</name>
    <dbReference type="NCBI Taxonomy" id="56689"/>
    <lineage>
        <taxon>Bacteria</taxon>
        <taxon>Bacillati</taxon>
        <taxon>Actinomycetota</taxon>
        <taxon>Actinomycetes</taxon>
        <taxon>Mycobacteriales</taxon>
        <taxon>Mycobacteriaceae</taxon>
        <taxon>Mycolicibacterium</taxon>
    </lineage>
</organism>
<feature type="domain" description="HTH gntR-type" evidence="4">
    <location>
        <begin position="19"/>
        <end position="86"/>
    </location>
</feature>
<dbReference type="InterPro" id="IPR008920">
    <property type="entry name" value="TF_FadR/GntR_C"/>
</dbReference>
<keyword evidence="1" id="KW-0805">Transcription regulation</keyword>
<dbReference type="OrthoDB" id="9816161at2"/>
<dbReference type="GO" id="GO:0003677">
    <property type="term" value="F:DNA binding"/>
    <property type="evidence" value="ECO:0007669"/>
    <property type="project" value="UniProtKB-KW"/>
</dbReference>
<accession>A0A1A0MZ00</accession>
<proteinExistence type="predicted"/>
<sequence>MADRPPSPLLEKLVVVRHGGPQQTVVTELRRVILRGDAPPGTPVPLTDVAELFGVSHIPVREALKTLISEGLVTHRPNSGYAVARMTKQELHEMYLVRAALEAAALAVAAEKATDYERAVAIEASDRMAQAIDDGDGAAFQRESRNFHMALVRPSGMHRLLHILEMSWNMIEPVQAMMHVTPDDRAKLNGDHEEMLEAFLARDTARLSAIAQRHNDSVDVAIGTLPTDTGLLTQDS</sequence>
<dbReference type="PROSITE" id="PS50949">
    <property type="entry name" value="HTH_GNTR"/>
    <property type="match status" value="1"/>
</dbReference>
<dbReference type="SMART" id="SM00895">
    <property type="entry name" value="FCD"/>
    <property type="match status" value="1"/>
</dbReference>
<evidence type="ECO:0000313" key="5">
    <source>
        <dbReference type="EMBL" id="OBA90744.1"/>
    </source>
</evidence>